<organism evidence="2 3">
    <name type="scientific">Cercophora samala</name>
    <dbReference type="NCBI Taxonomy" id="330535"/>
    <lineage>
        <taxon>Eukaryota</taxon>
        <taxon>Fungi</taxon>
        <taxon>Dikarya</taxon>
        <taxon>Ascomycota</taxon>
        <taxon>Pezizomycotina</taxon>
        <taxon>Sordariomycetes</taxon>
        <taxon>Sordariomycetidae</taxon>
        <taxon>Sordariales</taxon>
        <taxon>Lasiosphaeriaceae</taxon>
        <taxon>Cercophora</taxon>
    </lineage>
</organism>
<dbReference type="EMBL" id="JAULSY010000011">
    <property type="protein sequence ID" value="KAK0672675.1"/>
    <property type="molecule type" value="Genomic_DNA"/>
</dbReference>
<sequence length="106" mass="10847">MKLSKDLFGLVLALLLVLLTVKLPPRGMAIAFNTHSTANSCVGLSFLGGQPLVGLLVAGKAWLAHGGQLGRWSPFSAKMFNNGGAAAGTCAWLPTPEGISVGSSVI</sequence>
<comment type="caution">
    <text evidence="2">The sequence shown here is derived from an EMBL/GenBank/DDBJ whole genome shotgun (WGS) entry which is preliminary data.</text>
</comment>
<gene>
    <name evidence="2" type="ORF">QBC41DRAFT_334144</name>
</gene>
<name>A0AA40DF47_9PEZI</name>
<dbReference type="AlphaFoldDB" id="A0AA40DF47"/>
<evidence type="ECO:0000313" key="3">
    <source>
        <dbReference type="Proteomes" id="UP001174997"/>
    </source>
</evidence>
<evidence type="ECO:0000313" key="2">
    <source>
        <dbReference type="EMBL" id="KAK0672675.1"/>
    </source>
</evidence>
<protein>
    <submittedName>
        <fullName evidence="2">Uncharacterized protein</fullName>
    </submittedName>
</protein>
<proteinExistence type="predicted"/>
<feature type="signal peptide" evidence="1">
    <location>
        <begin position="1"/>
        <end position="29"/>
    </location>
</feature>
<evidence type="ECO:0000256" key="1">
    <source>
        <dbReference type="SAM" id="SignalP"/>
    </source>
</evidence>
<keyword evidence="1" id="KW-0732">Signal</keyword>
<feature type="chain" id="PRO_5041423917" evidence="1">
    <location>
        <begin position="30"/>
        <end position="106"/>
    </location>
</feature>
<keyword evidence="3" id="KW-1185">Reference proteome</keyword>
<dbReference type="Proteomes" id="UP001174997">
    <property type="component" value="Unassembled WGS sequence"/>
</dbReference>
<accession>A0AA40DF47</accession>
<reference evidence="2" key="1">
    <citation type="submission" date="2023-06" db="EMBL/GenBank/DDBJ databases">
        <title>Genome-scale phylogeny and comparative genomics of the fungal order Sordariales.</title>
        <authorList>
            <consortium name="Lawrence Berkeley National Laboratory"/>
            <person name="Hensen N."/>
            <person name="Bonometti L."/>
            <person name="Westerberg I."/>
            <person name="Brannstrom I.O."/>
            <person name="Guillou S."/>
            <person name="Cros-Aarteil S."/>
            <person name="Calhoun S."/>
            <person name="Haridas S."/>
            <person name="Kuo A."/>
            <person name="Mondo S."/>
            <person name="Pangilinan J."/>
            <person name="Riley R."/>
            <person name="Labutti K."/>
            <person name="Andreopoulos B."/>
            <person name="Lipzen A."/>
            <person name="Chen C."/>
            <person name="Yanf M."/>
            <person name="Daum C."/>
            <person name="Ng V."/>
            <person name="Clum A."/>
            <person name="Steindorff A."/>
            <person name="Ohm R."/>
            <person name="Martin F."/>
            <person name="Silar P."/>
            <person name="Natvig D."/>
            <person name="Lalanne C."/>
            <person name="Gautier V."/>
            <person name="Ament-Velasquez S.L."/>
            <person name="Kruys A."/>
            <person name="Hutchinson M.I."/>
            <person name="Powell A.J."/>
            <person name="Barry K."/>
            <person name="Miller A.N."/>
            <person name="Grigoriev I.V."/>
            <person name="Debuchy R."/>
            <person name="Gladieux P."/>
            <person name="Thoren M.H."/>
            <person name="Johannesson H."/>
        </authorList>
    </citation>
    <scope>NUCLEOTIDE SEQUENCE</scope>
    <source>
        <strain evidence="2">CBS 307.81</strain>
    </source>
</reference>